<dbReference type="EC" id="2.3.1.204" evidence="2"/>
<gene>
    <name evidence="2" type="primary">lipL_1</name>
    <name evidence="2" type="ORF">TRP8649_04233</name>
</gene>
<evidence type="ECO:0000259" key="1">
    <source>
        <dbReference type="PROSITE" id="PS51733"/>
    </source>
</evidence>
<dbReference type="SUPFAM" id="SSF55681">
    <property type="entry name" value="Class II aaRS and biotin synthetases"/>
    <property type="match status" value="1"/>
</dbReference>
<dbReference type="PROSITE" id="PS51733">
    <property type="entry name" value="BPL_LPL_CATALYTIC"/>
    <property type="match status" value="1"/>
</dbReference>
<dbReference type="InterPro" id="IPR045864">
    <property type="entry name" value="aa-tRNA-synth_II/BPL/LPL"/>
</dbReference>
<proteinExistence type="predicted"/>
<keyword evidence="2" id="KW-0808">Transferase</keyword>
<dbReference type="OrthoDB" id="7364083at2"/>
<dbReference type="InterPro" id="IPR004143">
    <property type="entry name" value="BPL_LPL_catalytic"/>
</dbReference>
<keyword evidence="3" id="KW-1185">Reference proteome</keyword>
<dbReference type="Proteomes" id="UP000225972">
    <property type="component" value="Unassembled WGS sequence"/>
</dbReference>
<dbReference type="AlphaFoldDB" id="A0A238JI88"/>
<dbReference type="Gene3D" id="3.30.930.10">
    <property type="entry name" value="Bira Bifunctional Protein, Domain 2"/>
    <property type="match status" value="1"/>
</dbReference>
<dbReference type="Pfam" id="PF21948">
    <property type="entry name" value="LplA-B_cat"/>
    <property type="match status" value="1"/>
</dbReference>
<dbReference type="EMBL" id="FXXP01000003">
    <property type="protein sequence ID" value="SMX30093.1"/>
    <property type="molecule type" value="Genomic_DNA"/>
</dbReference>
<evidence type="ECO:0000313" key="3">
    <source>
        <dbReference type="Proteomes" id="UP000225972"/>
    </source>
</evidence>
<dbReference type="GO" id="GO:0016746">
    <property type="term" value="F:acyltransferase activity"/>
    <property type="evidence" value="ECO:0007669"/>
    <property type="project" value="UniProtKB-KW"/>
</dbReference>
<dbReference type="RefSeq" id="WP_099248853.1">
    <property type="nucleotide sequence ID" value="NZ_FXXP01000003.1"/>
</dbReference>
<feature type="domain" description="BPL/LPL catalytic" evidence="1">
    <location>
        <begin position="21"/>
        <end position="208"/>
    </location>
</feature>
<sequence length="233" mass="24531">MIIAPFATAKDGVAREAALFQAGKPALLLWQAEAQALVLPSAVARRPAFQAHLQQTQAAGYQVVTRGSGGGIVPQGACTLNLAICAPHGSGFSLEDGYRLICGALAEALSRFDIDAQTGACPGSFCDGAWNVLVQGRKLAGTAQRVRTTPEGRVALLHAAILLHLPDPGHWAELCLLNQAAFPSDPLLRPDAHTTIASLMSEAPNQQRSFPGALIRAAEDRLSALMLREKRAA</sequence>
<dbReference type="PANTHER" id="PTHR43679">
    <property type="entry name" value="OCTANOYLTRANSFERASE LIPM-RELATED"/>
    <property type="match status" value="1"/>
</dbReference>
<accession>A0A238JI88</accession>
<dbReference type="PANTHER" id="PTHR43679:SF2">
    <property type="entry name" value="OCTANOYL-[GCVH]:PROTEIN N-OCTANOYLTRANSFERASE"/>
    <property type="match status" value="1"/>
</dbReference>
<evidence type="ECO:0000313" key="2">
    <source>
        <dbReference type="EMBL" id="SMX30093.1"/>
    </source>
</evidence>
<keyword evidence="2" id="KW-0012">Acyltransferase</keyword>
<organism evidence="2 3">
    <name type="scientific">Pelagimonas phthalicica</name>
    <dbReference type="NCBI Taxonomy" id="1037362"/>
    <lineage>
        <taxon>Bacteria</taxon>
        <taxon>Pseudomonadati</taxon>
        <taxon>Pseudomonadota</taxon>
        <taxon>Alphaproteobacteria</taxon>
        <taxon>Rhodobacterales</taxon>
        <taxon>Roseobacteraceae</taxon>
        <taxon>Pelagimonas</taxon>
    </lineage>
</organism>
<reference evidence="3" key="1">
    <citation type="submission" date="2017-05" db="EMBL/GenBank/DDBJ databases">
        <authorList>
            <person name="Rodrigo-Torres L."/>
            <person name="Arahal R. D."/>
            <person name="Lucena T."/>
        </authorList>
    </citation>
    <scope>NUCLEOTIDE SEQUENCE [LARGE SCALE GENOMIC DNA]</scope>
    <source>
        <strain evidence="3">CECT 8649</strain>
    </source>
</reference>
<dbReference type="InterPro" id="IPR050664">
    <property type="entry name" value="Octanoyltrans_LipM/LipL"/>
</dbReference>
<name>A0A238JI88_9RHOB</name>
<protein>
    <submittedName>
        <fullName evidence="2">Octanoyl-[GcvH]:protein N-octanoyltransferase</fullName>
        <ecNumber evidence="2">2.3.1.204</ecNumber>
    </submittedName>
</protein>